<dbReference type="InterPro" id="IPR001226">
    <property type="entry name" value="Flavodoxin_CS"/>
</dbReference>
<accession>A0AAD0JX37</accession>
<keyword evidence="3" id="KW-1185">Reference proteome</keyword>
<evidence type="ECO:0000259" key="1">
    <source>
        <dbReference type="PROSITE" id="PS50902"/>
    </source>
</evidence>
<name>A0AAD0JX37_9ACTN</name>
<dbReference type="RefSeq" id="WP_107746680.1">
    <property type="nucleotide sequence ID" value="NZ_CP015453.1"/>
</dbReference>
<dbReference type="GO" id="GO:0009055">
    <property type="term" value="F:electron transfer activity"/>
    <property type="evidence" value="ECO:0007669"/>
    <property type="project" value="InterPro"/>
</dbReference>
<dbReference type="Proteomes" id="UP000244903">
    <property type="component" value="Chromosome"/>
</dbReference>
<reference evidence="2 3" key="1">
    <citation type="submission" date="2016-04" db="EMBL/GenBank/DDBJ databases">
        <title>Complete genome sequence of the haloalkaliphilic hydrocarbon-degrading bacterium Dietzia psychralcaliphila ILA-1T, isolated from a drain of a fish product-processing plant.</title>
        <authorList>
            <person name="Zhao J."/>
            <person name="Hu B."/>
            <person name="Geng S."/>
            <person name="Nie Y."/>
            <person name="Tang Y."/>
        </authorList>
    </citation>
    <scope>NUCLEOTIDE SEQUENCE [LARGE SCALE GENOMIC DNA]</scope>
    <source>
        <strain evidence="2 3">ILA-1</strain>
    </source>
</reference>
<organism evidence="2 3">
    <name type="scientific">Dietzia psychralcaliphila</name>
    <dbReference type="NCBI Taxonomy" id="139021"/>
    <lineage>
        <taxon>Bacteria</taxon>
        <taxon>Bacillati</taxon>
        <taxon>Actinomycetota</taxon>
        <taxon>Actinomycetes</taxon>
        <taxon>Mycobacteriales</taxon>
        <taxon>Dietziaceae</taxon>
        <taxon>Dietzia</taxon>
    </lineage>
</organism>
<proteinExistence type="predicted"/>
<sequence>MRALIVFESMYGCTHDIANAIARGVAQVGDATTVPVSHAIDEDTSVYDLVIVGGPTHVHGMSRDSTRRGAVEAAAEPDSALTVEPDAAGAGIRDWLGELSRREGAAAAFDTRVDKPAILTGRASKGISKKLKSLGFTLVAEPESFLVDTQTQLLEGEEARAEQWGQMVAGQIT</sequence>
<dbReference type="Pfam" id="PF00258">
    <property type="entry name" value="Flavodoxin_1"/>
    <property type="match status" value="1"/>
</dbReference>
<evidence type="ECO:0000313" key="3">
    <source>
        <dbReference type="Proteomes" id="UP000244903"/>
    </source>
</evidence>
<protein>
    <submittedName>
        <fullName evidence="2">Flavodoxin</fullName>
    </submittedName>
</protein>
<dbReference type="PROSITE" id="PS50902">
    <property type="entry name" value="FLAVODOXIN_LIKE"/>
    <property type="match status" value="1"/>
</dbReference>
<dbReference type="InterPro" id="IPR008254">
    <property type="entry name" value="Flavodoxin/NO_synth"/>
</dbReference>
<dbReference type="SUPFAM" id="SSF52218">
    <property type="entry name" value="Flavoproteins"/>
    <property type="match status" value="1"/>
</dbReference>
<dbReference type="EMBL" id="CP015453">
    <property type="protein sequence ID" value="AWH97395.1"/>
    <property type="molecule type" value="Genomic_DNA"/>
</dbReference>
<dbReference type="KEGG" id="dpc:A6048_11305"/>
<gene>
    <name evidence="2" type="ORF">A6048_11305</name>
</gene>
<dbReference type="InterPro" id="IPR029039">
    <property type="entry name" value="Flavoprotein-like_sf"/>
</dbReference>
<dbReference type="PROSITE" id="PS00201">
    <property type="entry name" value="FLAVODOXIN"/>
    <property type="match status" value="1"/>
</dbReference>
<dbReference type="AlphaFoldDB" id="A0AAD0JX37"/>
<dbReference type="GO" id="GO:0010181">
    <property type="term" value="F:FMN binding"/>
    <property type="evidence" value="ECO:0007669"/>
    <property type="project" value="InterPro"/>
</dbReference>
<evidence type="ECO:0000313" key="2">
    <source>
        <dbReference type="EMBL" id="AWH97395.1"/>
    </source>
</evidence>
<feature type="domain" description="Flavodoxin-like" evidence="1">
    <location>
        <begin position="3"/>
        <end position="169"/>
    </location>
</feature>
<dbReference type="Gene3D" id="3.40.50.360">
    <property type="match status" value="1"/>
</dbReference>